<organism evidence="1 2">
    <name type="scientific">Capnocytophaga leadbetteri</name>
    <dbReference type="NCBI Taxonomy" id="327575"/>
    <lineage>
        <taxon>Bacteria</taxon>
        <taxon>Pseudomonadati</taxon>
        <taxon>Bacteroidota</taxon>
        <taxon>Flavobacteriia</taxon>
        <taxon>Flavobacteriales</taxon>
        <taxon>Flavobacteriaceae</taxon>
        <taxon>Capnocytophaga</taxon>
    </lineage>
</organism>
<dbReference type="Proteomes" id="UP000217276">
    <property type="component" value="Chromosome"/>
</dbReference>
<dbReference type="EMBL" id="CP022384">
    <property type="protein sequence ID" value="ATA81315.1"/>
    <property type="molecule type" value="Genomic_DNA"/>
</dbReference>
<evidence type="ECO:0000313" key="2">
    <source>
        <dbReference type="Proteomes" id="UP000217276"/>
    </source>
</evidence>
<dbReference type="AlphaFoldDB" id="A0A250FAN6"/>
<dbReference type="RefSeq" id="WP_095913200.1">
    <property type="nucleotide sequence ID" value="NZ_CAUUPF010000025.1"/>
</dbReference>
<accession>A0A250FAN6</accession>
<keyword evidence="2" id="KW-1185">Reference proteome</keyword>
<name>A0A250FAN6_9FLAO</name>
<dbReference type="KEGG" id="clk:CGC53_02585"/>
<reference evidence="2" key="1">
    <citation type="submission" date="2017-06" db="EMBL/GenBank/DDBJ databases">
        <title>Capnocytophaga spp. assemblies.</title>
        <authorList>
            <person name="Gulvik C.A."/>
        </authorList>
    </citation>
    <scope>NUCLEOTIDE SEQUENCE [LARGE SCALE GENOMIC DNA]</scope>
    <source>
        <strain evidence="2">H6253</strain>
    </source>
</reference>
<protein>
    <submittedName>
        <fullName evidence="1">Uncharacterized protein</fullName>
    </submittedName>
</protein>
<gene>
    <name evidence="1" type="ORF">CGC53_02585</name>
</gene>
<sequence>METEVLEKTNITKEIDQSKKTEKKSLWDYAVELAKKPLCTIDEEDRELIYGPNMWTRLMQQEERL</sequence>
<evidence type="ECO:0000313" key="1">
    <source>
        <dbReference type="EMBL" id="ATA81315.1"/>
    </source>
</evidence>
<proteinExistence type="predicted"/>